<dbReference type="EMBL" id="FORY01000032">
    <property type="protein sequence ID" value="SFK11209.1"/>
    <property type="molecule type" value="Genomic_DNA"/>
</dbReference>
<evidence type="ECO:0000256" key="4">
    <source>
        <dbReference type="SAM" id="SignalP"/>
    </source>
</evidence>
<dbReference type="GO" id="GO:0055085">
    <property type="term" value="P:transmembrane transport"/>
    <property type="evidence" value="ECO:0007669"/>
    <property type="project" value="InterPro"/>
</dbReference>
<evidence type="ECO:0000256" key="3">
    <source>
        <dbReference type="ARBA" id="ARBA00022764"/>
    </source>
</evidence>
<dbReference type="NCBIfam" id="TIGR00787">
    <property type="entry name" value="dctP"/>
    <property type="match status" value="1"/>
</dbReference>
<protein>
    <submittedName>
        <fullName evidence="5">Tripartite ATP-independent transporter solute receptor, DctP family</fullName>
    </submittedName>
</protein>
<proteinExistence type="predicted"/>
<dbReference type="CDD" id="cd13675">
    <property type="entry name" value="PBP2_TRAP_SBP_like_5"/>
    <property type="match status" value="1"/>
</dbReference>
<dbReference type="Gene3D" id="3.40.190.170">
    <property type="entry name" value="Bacterial extracellular solute-binding protein, family 7"/>
    <property type="match status" value="1"/>
</dbReference>
<reference evidence="5 6" key="1">
    <citation type="submission" date="2016-10" db="EMBL/GenBank/DDBJ databases">
        <authorList>
            <person name="de Groot N.N."/>
        </authorList>
    </citation>
    <scope>NUCLEOTIDE SEQUENCE [LARGE SCALE GENOMIC DNA]</scope>
    <source>
        <strain evidence="5 6">CGMCC 1.8891</strain>
    </source>
</reference>
<accession>A0A1I3WVN4</accession>
<dbReference type="InterPro" id="IPR038404">
    <property type="entry name" value="TRAP_DctP_sf"/>
</dbReference>
<dbReference type="PROSITE" id="PS51257">
    <property type="entry name" value="PROKAR_LIPOPROTEIN"/>
    <property type="match status" value="1"/>
</dbReference>
<keyword evidence="3" id="KW-0574">Periplasm</keyword>
<dbReference type="AlphaFoldDB" id="A0A1I3WVN4"/>
<dbReference type="PIRSF" id="PIRSF006470">
    <property type="entry name" value="DctB"/>
    <property type="match status" value="1"/>
</dbReference>
<feature type="signal peptide" evidence="4">
    <location>
        <begin position="1"/>
        <end position="28"/>
    </location>
</feature>
<evidence type="ECO:0000313" key="5">
    <source>
        <dbReference type="EMBL" id="SFK11209.1"/>
    </source>
</evidence>
<dbReference type="InterPro" id="IPR018389">
    <property type="entry name" value="DctP_fam"/>
</dbReference>
<evidence type="ECO:0000256" key="1">
    <source>
        <dbReference type="ARBA" id="ARBA00004418"/>
    </source>
</evidence>
<evidence type="ECO:0000256" key="2">
    <source>
        <dbReference type="ARBA" id="ARBA00022729"/>
    </source>
</evidence>
<dbReference type="STRING" id="576117.SAMN04488138_1323"/>
<dbReference type="OrthoDB" id="8673861at2"/>
<name>A0A1I3WVN4_9RHOB</name>
<dbReference type="PANTHER" id="PTHR33376">
    <property type="match status" value="1"/>
</dbReference>
<dbReference type="InterPro" id="IPR004682">
    <property type="entry name" value="TRAP_DctP"/>
</dbReference>
<feature type="chain" id="PRO_5010378155" evidence="4">
    <location>
        <begin position="29"/>
        <end position="337"/>
    </location>
</feature>
<gene>
    <name evidence="5" type="ORF">SAMN04488138_1323</name>
</gene>
<dbReference type="RefSeq" id="WP_066608913.1">
    <property type="nucleotide sequence ID" value="NZ_FORY01000032.1"/>
</dbReference>
<dbReference type="PANTHER" id="PTHR33376:SF2">
    <property type="entry name" value="DICARBOXYLATE-BINDING PERIPLASMIC PROTEIN"/>
    <property type="match status" value="1"/>
</dbReference>
<evidence type="ECO:0000313" key="6">
    <source>
        <dbReference type="Proteomes" id="UP000183299"/>
    </source>
</evidence>
<organism evidence="5 6">
    <name type="scientific">Celeribacter halophilus</name>
    <dbReference type="NCBI Taxonomy" id="576117"/>
    <lineage>
        <taxon>Bacteria</taxon>
        <taxon>Pseudomonadati</taxon>
        <taxon>Pseudomonadota</taxon>
        <taxon>Alphaproteobacteria</taxon>
        <taxon>Rhodobacterales</taxon>
        <taxon>Roseobacteraceae</taxon>
        <taxon>Celeribacter</taxon>
    </lineage>
</organism>
<keyword evidence="5" id="KW-0675">Receptor</keyword>
<dbReference type="GO" id="GO:0030246">
    <property type="term" value="F:carbohydrate binding"/>
    <property type="evidence" value="ECO:0007669"/>
    <property type="project" value="TreeGrafter"/>
</dbReference>
<dbReference type="NCBIfam" id="NF037995">
    <property type="entry name" value="TRAP_S1"/>
    <property type="match status" value="1"/>
</dbReference>
<keyword evidence="6" id="KW-1185">Reference proteome</keyword>
<comment type="subcellular location">
    <subcellularLocation>
        <location evidence="1">Periplasm</location>
    </subcellularLocation>
</comment>
<dbReference type="GO" id="GO:0030288">
    <property type="term" value="C:outer membrane-bounded periplasmic space"/>
    <property type="evidence" value="ECO:0007669"/>
    <property type="project" value="InterPro"/>
</dbReference>
<dbReference type="GeneID" id="98666903"/>
<dbReference type="Proteomes" id="UP000183299">
    <property type="component" value="Unassembled WGS sequence"/>
</dbReference>
<keyword evidence="2 4" id="KW-0732">Signal</keyword>
<sequence>MTFNKLSAALRGTMAAALMAGTSCFASAALAEPDMLLRAGHSSALTSTGHAALEMLNDRLMERTDGRIGIQIFPNSQLGGEREQIESIQLGNLDMAYVSTAPVASFDQDFFVLDLPFAFKDRDAVFRVLDGEVGHDLLDGLQNVGLVGLAFWENGFRQLANDKKVVHTPDDLAGMKMRTMENEVHIATWRELGANPSPLSFSELFTSLQQGTFDAMESPINLFYDMKFNEVQSYISRTNHLYGAWVLLMSPDTLAMLSDEDREIFMQAVAETTADQRALAIEADDKAMAAMPEVTITDLTDEELAAFSEQMAPVYDLVAEKVGDELVQKVVAAAKGE</sequence>
<dbReference type="Pfam" id="PF03480">
    <property type="entry name" value="DctP"/>
    <property type="match status" value="1"/>
</dbReference>